<evidence type="ECO:0008006" key="3">
    <source>
        <dbReference type="Google" id="ProtNLM"/>
    </source>
</evidence>
<accession>A0A5Q2RBC6</accession>
<evidence type="ECO:0000313" key="1">
    <source>
        <dbReference type="EMBL" id="QGG94169.1"/>
    </source>
</evidence>
<dbReference type="InterPro" id="IPR015943">
    <property type="entry name" value="WD40/YVTN_repeat-like_dom_sf"/>
</dbReference>
<dbReference type="CDD" id="cd15482">
    <property type="entry name" value="Sialidase_non-viral"/>
    <property type="match status" value="1"/>
</dbReference>
<name>A0A5Q2RBC6_9ACTN</name>
<dbReference type="EMBL" id="CP045851">
    <property type="protein sequence ID" value="QGG94169.1"/>
    <property type="molecule type" value="Genomic_DNA"/>
</dbReference>
<dbReference type="SUPFAM" id="SSF110296">
    <property type="entry name" value="Oligoxyloglucan reducing end-specific cellobiohydrolase"/>
    <property type="match status" value="1"/>
</dbReference>
<dbReference type="Gene3D" id="2.130.10.10">
    <property type="entry name" value="YVTN repeat-like/Quinoprotein amine dehydrogenase"/>
    <property type="match status" value="1"/>
</dbReference>
<keyword evidence="2" id="KW-1185">Reference proteome</keyword>
<reference evidence="1 2" key="1">
    <citation type="submission" date="2019-11" db="EMBL/GenBank/DDBJ databases">
        <authorList>
            <person name="He Y."/>
        </authorList>
    </citation>
    <scope>NUCLEOTIDE SEQUENCE [LARGE SCALE GENOMIC DNA]</scope>
    <source>
        <strain evidence="1 2">SCSIO 58843</strain>
    </source>
</reference>
<gene>
    <name evidence="1" type="ORF">GH723_03110</name>
</gene>
<dbReference type="RefSeq" id="WP_153758275.1">
    <property type="nucleotide sequence ID" value="NZ_CP045851.1"/>
</dbReference>
<organism evidence="1 2">
    <name type="scientific">Actinomarinicola tropica</name>
    <dbReference type="NCBI Taxonomy" id="2789776"/>
    <lineage>
        <taxon>Bacteria</taxon>
        <taxon>Bacillati</taxon>
        <taxon>Actinomycetota</taxon>
        <taxon>Acidimicrobiia</taxon>
        <taxon>Acidimicrobiales</taxon>
        <taxon>Iamiaceae</taxon>
        <taxon>Actinomarinicola</taxon>
    </lineage>
</organism>
<evidence type="ECO:0000313" key="2">
    <source>
        <dbReference type="Proteomes" id="UP000334019"/>
    </source>
</evidence>
<dbReference type="InterPro" id="IPR002860">
    <property type="entry name" value="BNR_rpt"/>
</dbReference>
<dbReference type="AlphaFoldDB" id="A0A5Q2RBC6"/>
<dbReference type="Proteomes" id="UP000334019">
    <property type="component" value="Chromosome"/>
</dbReference>
<dbReference type="KEGG" id="atq:GH723_03110"/>
<proteinExistence type="predicted"/>
<protein>
    <recommendedName>
        <fullName evidence="3">Exo-alpha-sialidase</fullName>
    </recommendedName>
</protein>
<sequence length="280" mass="28675">MTAFLVLVLAACGDSEGSTAGSGTEQADEGELVHVHDVLVGAGGSPVYLAAHTGLYELRDGEVVARSDHFDDLMAAAIEPDGTLIASGHPDLSTENLRIAGKPPLLGLVESDDGSTWTPRSLLGDADFHALVVTEGRLYGADSTSARVMVSDDGGHTWEPSAGDAQLLDLAINPADPDQMVGVDLDRGLAVSDDGGDSWAPMAGAPNLVDLEWTSSALVAIDAEGAILRSTDAGLTWTPAATLPGAEALGSDGTDVYAYAAPTALHRSGDDGESWSEVTP</sequence>
<dbReference type="Pfam" id="PF02012">
    <property type="entry name" value="BNR"/>
    <property type="match status" value="1"/>
</dbReference>